<reference evidence="1 2" key="1">
    <citation type="journal article" date="2019" name="Nat. Ecol. Evol.">
        <title>Megaphylogeny resolves global patterns of mushroom evolution.</title>
        <authorList>
            <person name="Varga T."/>
            <person name="Krizsan K."/>
            <person name="Foldi C."/>
            <person name="Dima B."/>
            <person name="Sanchez-Garcia M."/>
            <person name="Sanchez-Ramirez S."/>
            <person name="Szollosi G.J."/>
            <person name="Szarkandi J.G."/>
            <person name="Papp V."/>
            <person name="Albert L."/>
            <person name="Andreopoulos W."/>
            <person name="Angelini C."/>
            <person name="Antonin V."/>
            <person name="Barry K.W."/>
            <person name="Bougher N.L."/>
            <person name="Buchanan P."/>
            <person name="Buyck B."/>
            <person name="Bense V."/>
            <person name="Catcheside P."/>
            <person name="Chovatia M."/>
            <person name="Cooper J."/>
            <person name="Damon W."/>
            <person name="Desjardin D."/>
            <person name="Finy P."/>
            <person name="Geml J."/>
            <person name="Haridas S."/>
            <person name="Hughes K."/>
            <person name="Justo A."/>
            <person name="Karasinski D."/>
            <person name="Kautmanova I."/>
            <person name="Kiss B."/>
            <person name="Kocsube S."/>
            <person name="Kotiranta H."/>
            <person name="LaButti K.M."/>
            <person name="Lechner B.E."/>
            <person name="Liimatainen K."/>
            <person name="Lipzen A."/>
            <person name="Lukacs Z."/>
            <person name="Mihaltcheva S."/>
            <person name="Morgado L.N."/>
            <person name="Niskanen T."/>
            <person name="Noordeloos M.E."/>
            <person name="Ohm R.A."/>
            <person name="Ortiz-Santana B."/>
            <person name="Ovrebo C."/>
            <person name="Racz N."/>
            <person name="Riley R."/>
            <person name="Savchenko A."/>
            <person name="Shiryaev A."/>
            <person name="Soop K."/>
            <person name="Spirin V."/>
            <person name="Szebenyi C."/>
            <person name="Tomsovsky M."/>
            <person name="Tulloss R.E."/>
            <person name="Uehling J."/>
            <person name="Grigoriev I.V."/>
            <person name="Vagvolgyi C."/>
            <person name="Papp T."/>
            <person name="Martin F.M."/>
            <person name="Miettinen O."/>
            <person name="Hibbett D.S."/>
            <person name="Nagy L.G."/>
        </authorList>
    </citation>
    <scope>NUCLEOTIDE SEQUENCE [LARGE SCALE GENOMIC DNA]</scope>
    <source>
        <strain evidence="1 2">NL-1719</strain>
    </source>
</reference>
<protein>
    <submittedName>
        <fullName evidence="1">Uncharacterized protein</fullName>
    </submittedName>
</protein>
<gene>
    <name evidence="1" type="ORF">BDN72DRAFT_864500</name>
</gene>
<evidence type="ECO:0000313" key="2">
    <source>
        <dbReference type="Proteomes" id="UP000308600"/>
    </source>
</evidence>
<name>A0ACD3A3N3_9AGAR</name>
<sequence>MWATVMKSEASLDDRRRWRVRKRLPSPSANGQIPGARRRANHLKTTNSFSGSRSKDKINTKTGRTLDTPLNCLPTTSRDSCRSISDLPPHSVVAIEALRTRLTNGGVICITAGHSSARRGAALRTPGRRERRLGGSEDEMRQMSAERWWSDVDKGRLHPETSRTSSSLLLSQPAPELVTTPTNSPPLRWLVKTSSPIWYNPFVSLTTLHDDGSGGRRAATTTIMAISSTAQRYHQYRTSNTSHATSPWTLRVSVQYPNLSLHIARPPPPSLYLFNPIVITSWWPNFGRREWREYRGFGVRGSYDQGCTNSYVDQDTTTTSLPFP</sequence>
<keyword evidence="2" id="KW-1185">Reference proteome</keyword>
<evidence type="ECO:0000313" key="1">
    <source>
        <dbReference type="EMBL" id="TFK60256.1"/>
    </source>
</evidence>
<dbReference type="Proteomes" id="UP000308600">
    <property type="component" value="Unassembled WGS sequence"/>
</dbReference>
<accession>A0ACD3A3N3</accession>
<proteinExistence type="predicted"/>
<organism evidence="1 2">
    <name type="scientific">Pluteus cervinus</name>
    <dbReference type="NCBI Taxonomy" id="181527"/>
    <lineage>
        <taxon>Eukaryota</taxon>
        <taxon>Fungi</taxon>
        <taxon>Dikarya</taxon>
        <taxon>Basidiomycota</taxon>
        <taxon>Agaricomycotina</taxon>
        <taxon>Agaricomycetes</taxon>
        <taxon>Agaricomycetidae</taxon>
        <taxon>Agaricales</taxon>
        <taxon>Pluteineae</taxon>
        <taxon>Pluteaceae</taxon>
        <taxon>Pluteus</taxon>
    </lineage>
</organism>
<dbReference type="EMBL" id="ML208803">
    <property type="protein sequence ID" value="TFK60256.1"/>
    <property type="molecule type" value="Genomic_DNA"/>
</dbReference>